<name>A0A379G5J7_9GAMM</name>
<evidence type="ECO:0000259" key="9">
    <source>
        <dbReference type="Pfam" id="PF00482"/>
    </source>
</evidence>
<keyword evidence="5 8" id="KW-0812">Transmembrane</keyword>
<feature type="transmembrane region" description="Helical" evidence="8">
    <location>
        <begin position="365"/>
        <end position="385"/>
    </location>
</feature>
<feature type="transmembrane region" description="Helical" evidence="8">
    <location>
        <begin position="160"/>
        <end position="183"/>
    </location>
</feature>
<evidence type="ECO:0000256" key="8">
    <source>
        <dbReference type="SAM" id="Phobius"/>
    </source>
</evidence>
<evidence type="ECO:0000256" key="3">
    <source>
        <dbReference type="ARBA" id="ARBA00022475"/>
    </source>
</evidence>
<gene>
    <name evidence="10" type="primary">epsF</name>
    <name evidence="10" type="ORF">NCTC12026_02752</name>
</gene>
<evidence type="ECO:0000256" key="2">
    <source>
        <dbReference type="ARBA" id="ARBA00005745"/>
    </source>
</evidence>
<feature type="domain" description="Type II secretion system protein GspF" evidence="9">
    <location>
        <begin position="265"/>
        <end position="384"/>
    </location>
</feature>
<evidence type="ECO:0000313" key="11">
    <source>
        <dbReference type="Proteomes" id="UP000255129"/>
    </source>
</evidence>
<dbReference type="PRINTS" id="PR00812">
    <property type="entry name" value="BCTERIALGSPF"/>
</dbReference>
<dbReference type="Gene3D" id="1.20.81.30">
    <property type="entry name" value="Type II secretion system (T2SS), domain F"/>
    <property type="match status" value="2"/>
</dbReference>
<dbReference type="Proteomes" id="UP000255129">
    <property type="component" value="Unassembled WGS sequence"/>
</dbReference>
<dbReference type="PANTHER" id="PTHR30012:SF7">
    <property type="entry name" value="PROTEIN TRANSPORT PROTEIN HOFC HOMOLOG"/>
    <property type="match status" value="1"/>
</dbReference>
<keyword evidence="6 8" id="KW-1133">Transmembrane helix</keyword>
<keyword evidence="3" id="KW-1003">Cell membrane</keyword>
<dbReference type="Pfam" id="PF00482">
    <property type="entry name" value="T2SSF"/>
    <property type="match status" value="2"/>
</dbReference>
<dbReference type="OrthoDB" id="9805682at2"/>
<dbReference type="AlphaFoldDB" id="A0A379G5J7"/>
<protein>
    <submittedName>
        <fullName evidence="10">Cholera toxin secretion protein epsF</fullName>
    </submittedName>
</protein>
<comment type="similarity">
    <text evidence="2">Belongs to the GSP F family.</text>
</comment>
<accession>A0A379G5J7</accession>
<sequence>MFVYNYQSINNNNHYTHSTLIAKNKKQAFLYLLEQGETPIIIKLKSIFILDKVNLDFRIHFFHQLSILSSSGISLLQCFHLLQTNCQLPLWKNIIREIIRNLENGEMLTKNLSEHPKIFDSTIISLILLAENTGKYEESFLIIKGMLEHKKETALIIKKALRYPITLLIFSSLVLVIMLIFVIPQFAEIYTSFQHQLPSITLILISISHFISAKIELLSIIFFTVGLLAAHFKMKLSECIVAIISRIPYINYIIRLNNLNLYFLTVSSTLSSGLPLSECLKCSIKTITNKRYNNDCQFIYQSIIKGESLSESMKKTSLFPSLAIQLISIAEESGKLEHFTLYLFNYYMEQYISITEQRLKSIEPILLILISSFICLIMLAMYLPIFNLGNAISGV</sequence>
<keyword evidence="7 8" id="KW-0472">Membrane</keyword>
<dbReference type="EMBL" id="UGUA01000002">
    <property type="protein sequence ID" value="SUC36329.1"/>
    <property type="molecule type" value="Genomic_DNA"/>
</dbReference>
<dbReference type="RefSeq" id="WP_115164585.1">
    <property type="nucleotide sequence ID" value="NZ_UGUA01000002.1"/>
</dbReference>
<keyword evidence="4" id="KW-0997">Cell inner membrane</keyword>
<proteinExistence type="inferred from homology"/>
<evidence type="ECO:0000256" key="1">
    <source>
        <dbReference type="ARBA" id="ARBA00004429"/>
    </source>
</evidence>
<feature type="transmembrane region" description="Helical" evidence="8">
    <location>
        <begin position="203"/>
        <end position="228"/>
    </location>
</feature>
<evidence type="ECO:0000256" key="6">
    <source>
        <dbReference type="ARBA" id="ARBA00022989"/>
    </source>
</evidence>
<comment type="subcellular location">
    <subcellularLocation>
        <location evidence="1">Cell inner membrane</location>
        <topology evidence="1">Multi-pass membrane protein</topology>
    </subcellularLocation>
</comment>
<evidence type="ECO:0000256" key="7">
    <source>
        <dbReference type="ARBA" id="ARBA00023136"/>
    </source>
</evidence>
<dbReference type="PANTHER" id="PTHR30012">
    <property type="entry name" value="GENERAL SECRETION PATHWAY PROTEIN"/>
    <property type="match status" value="1"/>
</dbReference>
<evidence type="ECO:0000256" key="5">
    <source>
        <dbReference type="ARBA" id="ARBA00022692"/>
    </source>
</evidence>
<evidence type="ECO:0000256" key="4">
    <source>
        <dbReference type="ARBA" id="ARBA00022519"/>
    </source>
</evidence>
<dbReference type="InterPro" id="IPR042094">
    <property type="entry name" value="T2SS_GspF_sf"/>
</dbReference>
<organism evidence="10 11">
    <name type="scientific">Providencia rustigianii</name>
    <dbReference type="NCBI Taxonomy" id="158850"/>
    <lineage>
        <taxon>Bacteria</taxon>
        <taxon>Pseudomonadati</taxon>
        <taxon>Pseudomonadota</taxon>
        <taxon>Gammaproteobacteria</taxon>
        <taxon>Enterobacterales</taxon>
        <taxon>Morganellaceae</taxon>
        <taxon>Providencia</taxon>
    </lineage>
</organism>
<feature type="domain" description="Type II secretion system protein GspF" evidence="9">
    <location>
        <begin position="61"/>
        <end position="184"/>
    </location>
</feature>
<reference evidence="10 11" key="1">
    <citation type="submission" date="2018-06" db="EMBL/GenBank/DDBJ databases">
        <authorList>
            <consortium name="Pathogen Informatics"/>
            <person name="Doyle S."/>
        </authorList>
    </citation>
    <scope>NUCLEOTIDE SEQUENCE [LARGE SCALE GENOMIC DNA]</scope>
    <source>
        <strain evidence="10 11">NCTC12026</strain>
    </source>
</reference>
<dbReference type="GO" id="GO:0015628">
    <property type="term" value="P:protein secretion by the type II secretion system"/>
    <property type="evidence" value="ECO:0007669"/>
    <property type="project" value="TreeGrafter"/>
</dbReference>
<dbReference type="InterPro" id="IPR018076">
    <property type="entry name" value="T2SS_GspF_dom"/>
</dbReference>
<dbReference type="InterPro" id="IPR003004">
    <property type="entry name" value="GspF/PilC"/>
</dbReference>
<dbReference type="GO" id="GO:0005886">
    <property type="term" value="C:plasma membrane"/>
    <property type="evidence" value="ECO:0007669"/>
    <property type="project" value="UniProtKB-SubCell"/>
</dbReference>
<evidence type="ECO:0000313" key="10">
    <source>
        <dbReference type="EMBL" id="SUC36329.1"/>
    </source>
</evidence>